<reference evidence="8 9" key="1">
    <citation type="journal article" date="2016" name="Antonie Van Leeuwenhoek">
        <title>Photobacterium sanguinicancri sp. nov. isolated from marine animals.</title>
        <authorList>
            <person name="Gomez-Gil B."/>
            <person name="Roque A."/>
            <person name="Rotllant G."/>
            <person name="Romalde J.L."/>
            <person name="Doce A."/>
            <person name="Eggermont M."/>
            <person name="Defoirdt T."/>
        </authorList>
    </citation>
    <scope>NUCLEOTIDE SEQUENCE [LARGE SCALE GENOMIC DNA]</scope>
    <source>
        <strain evidence="8 9">CAIM 1827</strain>
    </source>
</reference>
<feature type="transmembrane region" description="Helical" evidence="7">
    <location>
        <begin position="90"/>
        <end position="111"/>
    </location>
</feature>
<dbReference type="Gene3D" id="1.10.3860.10">
    <property type="entry name" value="Sodium:dicarboxylate symporter"/>
    <property type="match status" value="1"/>
</dbReference>
<evidence type="ECO:0000313" key="8">
    <source>
        <dbReference type="EMBL" id="OZS45806.1"/>
    </source>
</evidence>
<evidence type="ECO:0000256" key="2">
    <source>
        <dbReference type="ARBA" id="ARBA00022448"/>
    </source>
</evidence>
<keyword evidence="2" id="KW-0813">Transport</keyword>
<protein>
    <submittedName>
        <fullName evidence="8">Dicarboxylate/amino acid:cation symporter</fullName>
    </submittedName>
</protein>
<comment type="caution">
    <text evidence="8">The sequence shown here is derived from an EMBL/GenBank/DDBJ whole genome shotgun (WGS) entry which is preliminary data.</text>
</comment>
<dbReference type="EMBL" id="NOIF01000003">
    <property type="protein sequence ID" value="OZS45806.1"/>
    <property type="molecule type" value="Genomic_DNA"/>
</dbReference>
<feature type="transmembrane region" description="Helical" evidence="7">
    <location>
        <begin position="57"/>
        <end position="78"/>
    </location>
</feature>
<dbReference type="PANTHER" id="PTHR42865:SF2">
    <property type="entry name" value="PROTON:GLUTAMATE SYMPORTER DAACS FAMILY"/>
    <property type="match status" value="1"/>
</dbReference>
<keyword evidence="6 7" id="KW-0472">Membrane</keyword>
<feature type="transmembrane region" description="Helical" evidence="7">
    <location>
        <begin position="22"/>
        <end position="45"/>
    </location>
</feature>
<feature type="transmembrane region" description="Helical" evidence="7">
    <location>
        <begin position="165"/>
        <end position="182"/>
    </location>
</feature>
<dbReference type="PRINTS" id="PR00173">
    <property type="entry name" value="EDTRNSPORT"/>
</dbReference>
<proteinExistence type="predicted"/>
<keyword evidence="5 7" id="KW-1133">Transmembrane helix</keyword>
<feature type="transmembrane region" description="Helical" evidence="7">
    <location>
        <begin position="194"/>
        <end position="221"/>
    </location>
</feature>
<keyword evidence="4" id="KW-0769">Symport</keyword>
<evidence type="ECO:0000256" key="4">
    <source>
        <dbReference type="ARBA" id="ARBA00022847"/>
    </source>
</evidence>
<dbReference type="SUPFAM" id="SSF118215">
    <property type="entry name" value="Proton glutamate symport protein"/>
    <property type="match status" value="1"/>
</dbReference>
<feature type="transmembrane region" description="Helical" evidence="7">
    <location>
        <begin position="227"/>
        <end position="257"/>
    </location>
</feature>
<feature type="transmembrane region" description="Helical" evidence="7">
    <location>
        <begin position="370"/>
        <end position="391"/>
    </location>
</feature>
<dbReference type="InterPro" id="IPR001991">
    <property type="entry name" value="Na-dicarboxylate_symporter"/>
</dbReference>
<organism evidence="8 9">
    <name type="scientific">Photobacterium sanguinicancri</name>
    <dbReference type="NCBI Taxonomy" id="875932"/>
    <lineage>
        <taxon>Bacteria</taxon>
        <taxon>Pseudomonadati</taxon>
        <taxon>Pseudomonadota</taxon>
        <taxon>Gammaproteobacteria</taxon>
        <taxon>Vibrionales</taxon>
        <taxon>Vibrionaceae</taxon>
        <taxon>Photobacterium</taxon>
    </lineage>
</organism>
<evidence type="ECO:0000313" key="9">
    <source>
        <dbReference type="Proteomes" id="UP000215999"/>
    </source>
</evidence>
<evidence type="ECO:0000256" key="6">
    <source>
        <dbReference type="ARBA" id="ARBA00023136"/>
    </source>
</evidence>
<dbReference type="InterPro" id="IPR036458">
    <property type="entry name" value="Na:dicarbo_symporter_sf"/>
</dbReference>
<keyword evidence="3 7" id="KW-0812">Transmembrane</keyword>
<dbReference type="InterPro" id="IPR018107">
    <property type="entry name" value="Na-dicarboxylate_symporter_CS"/>
</dbReference>
<evidence type="ECO:0000256" key="3">
    <source>
        <dbReference type="ARBA" id="ARBA00022692"/>
    </source>
</evidence>
<sequence>MAYCTTNLDTTEVSKVLTNKGFLNNIGVQVVIAMVVGTLVGAMMGPTASIFAPLGSIFIHLIKMLVIPLVAVAIISGAAGLGNSSAAGKVGLMTLGFFGFTSAVAVALALFMGEVFQPGVGIDLSGVEGMFSNAYADKGDLPSFWATVLGMIPTNVFQSLNEANILQILVFCLFFGIAVSKLEKDRRDPLINGVNAIVDAMVWMINVIMKIAPLGVFGLMADAVGTFGFSALMVVFKLFVVYVVAILVYGFIFYPLMIKVFSKTSPLKFLSVMKKPQAVALSTASSMATLPVTMEVCEEELKVKNSTASFVLPLGATINMSGNAIYYGLVAIFFAQIFNIDLSMSAYMAIIITSTLGAVGQAGVPGPSFLVVAVLLSAGIPIEGLPLLFALDRIFDMIRTALNITGDAACAVIINDQINVEAEPSKA</sequence>
<keyword evidence="9" id="KW-1185">Reference proteome</keyword>
<dbReference type="PROSITE" id="PS00713">
    <property type="entry name" value="NA_DICARBOXYL_SYMP_1"/>
    <property type="match status" value="1"/>
</dbReference>
<evidence type="ECO:0000256" key="5">
    <source>
        <dbReference type="ARBA" id="ARBA00022989"/>
    </source>
</evidence>
<dbReference type="PANTHER" id="PTHR42865">
    <property type="entry name" value="PROTON/GLUTAMATE-ASPARTATE SYMPORTER"/>
    <property type="match status" value="1"/>
</dbReference>
<dbReference type="Proteomes" id="UP000215999">
    <property type="component" value="Unassembled WGS sequence"/>
</dbReference>
<evidence type="ECO:0000256" key="7">
    <source>
        <dbReference type="SAM" id="Phobius"/>
    </source>
</evidence>
<gene>
    <name evidence="8" type="ORF">ASV53_01130</name>
</gene>
<dbReference type="Pfam" id="PF00375">
    <property type="entry name" value="SDF"/>
    <property type="match status" value="1"/>
</dbReference>
<evidence type="ECO:0000256" key="1">
    <source>
        <dbReference type="ARBA" id="ARBA00004141"/>
    </source>
</evidence>
<name>A0ABX4G3P4_9GAMM</name>
<accession>A0ABX4G3P4</accession>
<comment type="subcellular location">
    <subcellularLocation>
        <location evidence="1">Membrane</location>
        <topology evidence="1">Multi-pass membrane protein</topology>
    </subcellularLocation>
</comment>